<accession>A0A4Y7T3M9</accession>
<protein>
    <submittedName>
        <fullName evidence="1">Uncharacterized protein</fullName>
    </submittedName>
</protein>
<dbReference type="AlphaFoldDB" id="A0A4Y7T3M9"/>
<organism evidence="1 2">
    <name type="scientific">Coprinellus micaceus</name>
    <name type="common">Glistening ink-cap mushroom</name>
    <name type="synonym">Coprinus micaceus</name>
    <dbReference type="NCBI Taxonomy" id="71717"/>
    <lineage>
        <taxon>Eukaryota</taxon>
        <taxon>Fungi</taxon>
        <taxon>Dikarya</taxon>
        <taxon>Basidiomycota</taxon>
        <taxon>Agaricomycotina</taxon>
        <taxon>Agaricomycetes</taxon>
        <taxon>Agaricomycetidae</taxon>
        <taxon>Agaricales</taxon>
        <taxon>Agaricineae</taxon>
        <taxon>Psathyrellaceae</taxon>
        <taxon>Coprinellus</taxon>
    </lineage>
</organism>
<evidence type="ECO:0000313" key="1">
    <source>
        <dbReference type="EMBL" id="TEB28783.1"/>
    </source>
</evidence>
<gene>
    <name evidence="1" type="ORF">FA13DRAFT_757907</name>
</gene>
<keyword evidence="2" id="KW-1185">Reference proteome</keyword>
<comment type="caution">
    <text evidence="1">The sequence shown here is derived from an EMBL/GenBank/DDBJ whole genome shotgun (WGS) entry which is preliminary data.</text>
</comment>
<reference evidence="1 2" key="1">
    <citation type="journal article" date="2019" name="Nat. Ecol. Evol.">
        <title>Megaphylogeny resolves global patterns of mushroom evolution.</title>
        <authorList>
            <person name="Varga T."/>
            <person name="Krizsan K."/>
            <person name="Foldi C."/>
            <person name="Dima B."/>
            <person name="Sanchez-Garcia M."/>
            <person name="Sanchez-Ramirez S."/>
            <person name="Szollosi G.J."/>
            <person name="Szarkandi J.G."/>
            <person name="Papp V."/>
            <person name="Albert L."/>
            <person name="Andreopoulos W."/>
            <person name="Angelini C."/>
            <person name="Antonin V."/>
            <person name="Barry K.W."/>
            <person name="Bougher N.L."/>
            <person name="Buchanan P."/>
            <person name="Buyck B."/>
            <person name="Bense V."/>
            <person name="Catcheside P."/>
            <person name="Chovatia M."/>
            <person name="Cooper J."/>
            <person name="Damon W."/>
            <person name="Desjardin D."/>
            <person name="Finy P."/>
            <person name="Geml J."/>
            <person name="Haridas S."/>
            <person name="Hughes K."/>
            <person name="Justo A."/>
            <person name="Karasinski D."/>
            <person name="Kautmanova I."/>
            <person name="Kiss B."/>
            <person name="Kocsube S."/>
            <person name="Kotiranta H."/>
            <person name="LaButti K.M."/>
            <person name="Lechner B.E."/>
            <person name="Liimatainen K."/>
            <person name="Lipzen A."/>
            <person name="Lukacs Z."/>
            <person name="Mihaltcheva S."/>
            <person name="Morgado L.N."/>
            <person name="Niskanen T."/>
            <person name="Noordeloos M.E."/>
            <person name="Ohm R.A."/>
            <person name="Ortiz-Santana B."/>
            <person name="Ovrebo C."/>
            <person name="Racz N."/>
            <person name="Riley R."/>
            <person name="Savchenko A."/>
            <person name="Shiryaev A."/>
            <person name="Soop K."/>
            <person name="Spirin V."/>
            <person name="Szebenyi C."/>
            <person name="Tomsovsky M."/>
            <person name="Tulloss R.E."/>
            <person name="Uehling J."/>
            <person name="Grigoriev I.V."/>
            <person name="Vagvolgyi C."/>
            <person name="Papp T."/>
            <person name="Martin F.M."/>
            <person name="Miettinen O."/>
            <person name="Hibbett D.S."/>
            <person name="Nagy L.G."/>
        </authorList>
    </citation>
    <scope>NUCLEOTIDE SEQUENCE [LARGE SCALE GENOMIC DNA]</scope>
    <source>
        <strain evidence="1 2">FP101781</strain>
    </source>
</reference>
<dbReference type="Proteomes" id="UP000298030">
    <property type="component" value="Unassembled WGS sequence"/>
</dbReference>
<dbReference type="EMBL" id="QPFP01000030">
    <property type="protein sequence ID" value="TEB28783.1"/>
    <property type="molecule type" value="Genomic_DNA"/>
</dbReference>
<name>A0A4Y7T3M9_COPMI</name>
<proteinExistence type="predicted"/>
<evidence type="ECO:0000313" key="2">
    <source>
        <dbReference type="Proteomes" id="UP000298030"/>
    </source>
</evidence>
<sequence>MGSLKLPGEYSPRLEAQNPPHPGWVIPRSMAHFVLVRCPDERGHPLTRCFLPGLECFWTGRSVCVFSKAGNGAYAQVHLVTASSSLQWSSSPRNHDDDLPSYPPSIHSFAPSLPLGSPTSLGNVFELSNQKIATRRGLTMELRVTDWNLCK</sequence>